<evidence type="ECO:0000256" key="3">
    <source>
        <dbReference type="ARBA" id="ARBA00022525"/>
    </source>
</evidence>
<dbReference type="Proteomes" id="UP000078512">
    <property type="component" value="Unassembled WGS sequence"/>
</dbReference>
<dbReference type="OrthoDB" id="2304312at2759"/>
<keyword evidence="6" id="KW-1185">Reference proteome</keyword>
<feature type="domain" description="Crinkler effector protein N-terminal" evidence="4">
    <location>
        <begin position="5"/>
        <end position="83"/>
    </location>
</feature>
<reference evidence="5 6" key="1">
    <citation type="submission" date="2016-05" db="EMBL/GenBank/DDBJ databases">
        <title>Genome sequencing reveals origins of a unique bacterial endosymbiosis in the earliest lineages of terrestrial Fungi.</title>
        <authorList>
            <consortium name="DOE Joint Genome Institute"/>
            <person name="Uehling J."/>
            <person name="Gryganskyi A."/>
            <person name="Hameed K."/>
            <person name="Tschaplinski T."/>
            <person name="Misztal P."/>
            <person name="Wu S."/>
            <person name="Desiro A."/>
            <person name="Vande Pol N."/>
            <person name="Du Z.-Y."/>
            <person name="Zienkiewicz A."/>
            <person name="Zienkiewicz K."/>
            <person name="Morin E."/>
            <person name="Tisserant E."/>
            <person name="Splivallo R."/>
            <person name="Hainaut M."/>
            <person name="Henrissat B."/>
            <person name="Ohm R."/>
            <person name="Kuo A."/>
            <person name="Yan J."/>
            <person name="Lipzen A."/>
            <person name="Nolan M."/>
            <person name="Labutti K."/>
            <person name="Barry K."/>
            <person name="Goldstein A."/>
            <person name="Labbe J."/>
            <person name="Schadt C."/>
            <person name="Tuskan G."/>
            <person name="Grigoriev I."/>
            <person name="Martin F."/>
            <person name="Vilgalys R."/>
            <person name="Bonito G."/>
        </authorList>
    </citation>
    <scope>NUCLEOTIDE SEQUENCE [LARGE SCALE GENOMIC DNA]</scope>
    <source>
        <strain evidence="5 6">AG-77</strain>
    </source>
</reference>
<evidence type="ECO:0000313" key="6">
    <source>
        <dbReference type="Proteomes" id="UP000078512"/>
    </source>
</evidence>
<evidence type="ECO:0000256" key="2">
    <source>
        <dbReference type="ARBA" id="ARBA00004613"/>
    </source>
</evidence>
<dbReference type="GO" id="GO:0005576">
    <property type="term" value="C:extracellular region"/>
    <property type="evidence" value="ECO:0007669"/>
    <property type="project" value="UniProtKB-SubCell"/>
</dbReference>
<name>A0A197JJ65_9FUNG</name>
<evidence type="ECO:0000259" key="4">
    <source>
        <dbReference type="Pfam" id="PF20147"/>
    </source>
</evidence>
<keyword evidence="3" id="KW-0964">Secreted</keyword>
<gene>
    <name evidence="5" type="ORF">K457DRAFT_141338</name>
</gene>
<dbReference type="AlphaFoldDB" id="A0A197JJ65"/>
<comment type="subcellular location">
    <subcellularLocation>
        <location evidence="1">Host cell</location>
    </subcellularLocation>
    <subcellularLocation>
        <location evidence="2">Secreted</location>
    </subcellularLocation>
</comment>
<evidence type="ECO:0000313" key="5">
    <source>
        <dbReference type="EMBL" id="OAQ25247.1"/>
    </source>
</evidence>
<dbReference type="EMBL" id="KV442081">
    <property type="protein sequence ID" value="OAQ25247.1"/>
    <property type="molecule type" value="Genomic_DNA"/>
</dbReference>
<dbReference type="GO" id="GO:0043657">
    <property type="term" value="C:host cell"/>
    <property type="evidence" value="ECO:0007669"/>
    <property type="project" value="UniProtKB-SubCell"/>
</dbReference>
<dbReference type="InterPro" id="IPR045379">
    <property type="entry name" value="Crinkler_N"/>
</dbReference>
<accession>A0A197JJ65</accession>
<sequence>METLPFSVDIDASKIVDHLTDAIKTKIPDTYKGVDAKDLMLWRVSIPLVPKKDRKDISLGDVPSKEELDEKDDLFGVFPDKPPKIRSTSSSSIGLLIESNNSSSIQFE</sequence>
<evidence type="ECO:0000256" key="1">
    <source>
        <dbReference type="ARBA" id="ARBA00004340"/>
    </source>
</evidence>
<proteinExistence type="predicted"/>
<dbReference type="Pfam" id="PF20147">
    <property type="entry name" value="Crinkler"/>
    <property type="match status" value="1"/>
</dbReference>
<protein>
    <recommendedName>
        <fullName evidence="4">Crinkler effector protein N-terminal domain-containing protein</fullName>
    </recommendedName>
</protein>
<organism evidence="5 6">
    <name type="scientific">Linnemannia elongata AG-77</name>
    <dbReference type="NCBI Taxonomy" id="1314771"/>
    <lineage>
        <taxon>Eukaryota</taxon>
        <taxon>Fungi</taxon>
        <taxon>Fungi incertae sedis</taxon>
        <taxon>Mucoromycota</taxon>
        <taxon>Mortierellomycotina</taxon>
        <taxon>Mortierellomycetes</taxon>
        <taxon>Mortierellales</taxon>
        <taxon>Mortierellaceae</taxon>
        <taxon>Linnemannia</taxon>
    </lineage>
</organism>